<keyword evidence="3" id="KW-1185">Reference proteome</keyword>
<reference evidence="2 3" key="1">
    <citation type="submission" date="2019-06" db="EMBL/GenBank/DDBJ databases">
        <authorList>
            <person name="Broberg M."/>
        </authorList>
    </citation>
    <scope>NUCLEOTIDE SEQUENCE [LARGE SCALE GENOMIC DNA]</scope>
</reference>
<dbReference type="Pfam" id="PF09994">
    <property type="entry name" value="T6SS_Tle1-like_cat"/>
    <property type="match status" value="1"/>
</dbReference>
<feature type="domain" description="T6SS Phospholipase effector Tle1-like catalytic" evidence="1">
    <location>
        <begin position="52"/>
        <end position="269"/>
    </location>
</feature>
<accession>A0ABY6UI86</accession>
<dbReference type="SUPFAM" id="SSF53474">
    <property type="entry name" value="alpha/beta-Hydrolases"/>
    <property type="match status" value="1"/>
</dbReference>
<evidence type="ECO:0000259" key="1">
    <source>
        <dbReference type="Pfam" id="PF09994"/>
    </source>
</evidence>
<evidence type="ECO:0000313" key="3">
    <source>
        <dbReference type="Proteomes" id="UP000766486"/>
    </source>
</evidence>
<dbReference type="PANTHER" id="PTHR33840:SF1">
    <property type="entry name" value="TLE1 PHOSPHOLIPASE DOMAIN-CONTAINING PROTEIN"/>
    <property type="match status" value="1"/>
</dbReference>
<dbReference type="PANTHER" id="PTHR33840">
    <property type="match status" value="1"/>
</dbReference>
<comment type="caution">
    <text evidence="2">The sequence shown here is derived from an EMBL/GenBank/DDBJ whole genome shotgun (WGS) entry which is preliminary data.</text>
</comment>
<dbReference type="InterPro" id="IPR029058">
    <property type="entry name" value="AB_hydrolase_fold"/>
</dbReference>
<dbReference type="InterPro" id="IPR018712">
    <property type="entry name" value="Tle1-like_cat"/>
</dbReference>
<name>A0ABY6UI86_BIOOC</name>
<protein>
    <recommendedName>
        <fullName evidence="1">T6SS Phospholipase effector Tle1-like catalytic domain-containing protein</fullName>
    </recommendedName>
</protein>
<sequence>MDTPATQPVPPPPRTRLFIFHGTRGDPTPGASETLLTALPGLFTQPANVEIHHIPGVGTRSGPITNLISSGLGSREVRQNIIDSYSHLAANHKHDDEIVIIGYSRGSYTARSFVGFLDRVGLPAQSNRSNLRELYEKYVSGKFLQGREALHLRAKHKCRDIRIKAMICIDTVGSLGFPRTGAFGLFNFLRSSVNRHKFMEPHAASNVDVMLHALALHETRGPFKPTLMYIKNDATQVLKQVWFPGSHGDIAREIEAGCIADAVLAWLVANIEQYTSITFDEDELAIRFPRMATQHHIATLPHGDDKDDWVNDPMYISYRGIWRLMGRGKRVPGSWQLDGM</sequence>
<organism evidence="2 3">
    <name type="scientific">Bionectria ochroleuca</name>
    <name type="common">Gliocladium roseum</name>
    <dbReference type="NCBI Taxonomy" id="29856"/>
    <lineage>
        <taxon>Eukaryota</taxon>
        <taxon>Fungi</taxon>
        <taxon>Dikarya</taxon>
        <taxon>Ascomycota</taxon>
        <taxon>Pezizomycotina</taxon>
        <taxon>Sordariomycetes</taxon>
        <taxon>Hypocreomycetidae</taxon>
        <taxon>Hypocreales</taxon>
        <taxon>Bionectriaceae</taxon>
        <taxon>Clonostachys</taxon>
    </lineage>
</organism>
<evidence type="ECO:0000313" key="2">
    <source>
        <dbReference type="EMBL" id="VUC30882.1"/>
    </source>
</evidence>
<proteinExistence type="predicted"/>
<dbReference type="Proteomes" id="UP000766486">
    <property type="component" value="Unassembled WGS sequence"/>
</dbReference>
<dbReference type="EMBL" id="CABFNS010000826">
    <property type="protein sequence ID" value="VUC30882.1"/>
    <property type="molecule type" value="Genomic_DNA"/>
</dbReference>
<gene>
    <name evidence="2" type="ORF">CLO192961_LOCUS296230</name>
</gene>